<dbReference type="SMART" id="SM00388">
    <property type="entry name" value="HisKA"/>
    <property type="match status" value="1"/>
</dbReference>
<dbReference type="InterPro" id="IPR005467">
    <property type="entry name" value="His_kinase_dom"/>
</dbReference>
<keyword evidence="7" id="KW-1133">Transmembrane helix</keyword>
<evidence type="ECO:0000256" key="1">
    <source>
        <dbReference type="ARBA" id="ARBA00000085"/>
    </source>
</evidence>
<proteinExistence type="predicted"/>
<accession>A0AA97ALJ3</accession>
<evidence type="ECO:0000259" key="8">
    <source>
        <dbReference type="PROSITE" id="PS50109"/>
    </source>
</evidence>
<name>A0AA97ALJ3_9CYAN</name>
<dbReference type="InterPro" id="IPR003661">
    <property type="entry name" value="HisK_dim/P_dom"/>
</dbReference>
<reference evidence="9" key="1">
    <citation type="submission" date="2020-05" db="EMBL/GenBank/DDBJ databases">
        <authorList>
            <person name="Zhu T."/>
            <person name="Keshari N."/>
            <person name="Lu X."/>
        </authorList>
    </citation>
    <scope>NUCLEOTIDE SEQUENCE</scope>
    <source>
        <strain evidence="9">NK1-12</strain>
    </source>
</reference>
<dbReference type="SUPFAM" id="SSF47384">
    <property type="entry name" value="Homodimeric domain of signal transducing histidine kinase"/>
    <property type="match status" value="1"/>
</dbReference>
<dbReference type="CDD" id="cd00075">
    <property type="entry name" value="HATPase"/>
    <property type="match status" value="1"/>
</dbReference>
<dbReference type="SUPFAM" id="SSF55874">
    <property type="entry name" value="ATPase domain of HSP90 chaperone/DNA topoisomerase II/histidine kinase"/>
    <property type="match status" value="1"/>
</dbReference>
<evidence type="ECO:0000256" key="6">
    <source>
        <dbReference type="ARBA" id="ARBA00023012"/>
    </source>
</evidence>
<comment type="catalytic activity">
    <reaction evidence="1">
        <text>ATP + protein L-histidine = ADP + protein N-phospho-L-histidine.</text>
        <dbReference type="EC" id="2.7.13.3"/>
    </reaction>
</comment>
<dbReference type="FunFam" id="3.30.565.10:FF:000006">
    <property type="entry name" value="Sensor histidine kinase WalK"/>
    <property type="match status" value="1"/>
</dbReference>
<dbReference type="PANTHER" id="PTHR43711">
    <property type="entry name" value="TWO-COMPONENT HISTIDINE KINASE"/>
    <property type="match status" value="1"/>
</dbReference>
<evidence type="ECO:0000256" key="2">
    <source>
        <dbReference type="ARBA" id="ARBA00012438"/>
    </source>
</evidence>
<evidence type="ECO:0000313" key="9">
    <source>
        <dbReference type="EMBL" id="WNZ27556.1"/>
    </source>
</evidence>
<evidence type="ECO:0000256" key="7">
    <source>
        <dbReference type="SAM" id="Phobius"/>
    </source>
</evidence>
<dbReference type="Gene3D" id="3.30.565.10">
    <property type="entry name" value="Histidine kinase-like ATPase, C-terminal domain"/>
    <property type="match status" value="1"/>
</dbReference>
<dbReference type="InterPro" id="IPR050736">
    <property type="entry name" value="Sensor_HK_Regulatory"/>
</dbReference>
<dbReference type="Pfam" id="PF02518">
    <property type="entry name" value="HATPase_c"/>
    <property type="match status" value="1"/>
</dbReference>
<dbReference type="SMART" id="SM00387">
    <property type="entry name" value="HATPase_c"/>
    <property type="match status" value="1"/>
</dbReference>
<feature type="domain" description="Histidine kinase" evidence="8">
    <location>
        <begin position="206"/>
        <end position="423"/>
    </location>
</feature>
<dbReference type="CDD" id="cd00082">
    <property type="entry name" value="HisKA"/>
    <property type="match status" value="1"/>
</dbReference>
<gene>
    <name evidence="9" type="ORF">HJG54_32310</name>
</gene>
<keyword evidence="7" id="KW-0812">Transmembrane</keyword>
<sequence length="425" mass="47647">MFNRSRRNLARWFTLSMGSILVLFAATIYYLRLEDKLDALDRLLYKKTRVIAASIQYEVQQGNPSVDLNSVPLLGTGSQPLDTELVYVRWYDAQNQLKRFFGAPPLAKLDAVPGFRTIKMEQPPDAGVWLRQVTLPVQEGEVLIGYLQVAVPLTALQSDLQQFRLLLTLAVPITLILIGVTGWRLGGVAMQPIQQSYHQLQRFTADASHELRSPLSAILSNAQVGLLMSGNQPQLQPCLENIVDSTKSMNTLVSNLLLLARHQGRLAPHLLQRVNLHTLLKDLAVEYATQAESRTIKLICHLPDQDLEMWAEPDLLRQAIENLLNNALKYTFAGGTVWLRLEPSADWAVIQVIDTGIGIPQADLPYIFDRFYRVETERTRENGGFGLGLAIVQQIVQAHGGQVRVMSVEGIGSTFQIELPLWFYS</sequence>
<dbReference type="RefSeq" id="WP_316435906.1">
    <property type="nucleotide sequence ID" value="NZ_CP053587.1"/>
</dbReference>
<dbReference type="InterPro" id="IPR036097">
    <property type="entry name" value="HisK_dim/P_sf"/>
</dbReference>
<feature type="transmembrane region" description="Helical" evidence="7">
    <location>
        <begin position="12"/>
        <end position="31"/>
    </location>
</feature>
<dbReference type="Gene3D" id="1.10.287.130">
    <property type="match status" value="1"/>
</dbReference>
<keyword evidence="5 9" id="KW-0418">Kinase</keyword>
<dbReference type="InterPro" id="IPR003594">
    <property type="entry name" value="HATPase_dom"/>
</dbReference>
<dbReference type="PANTHER" id="PTHR43711:SF1">
    <property type="entry name" value="HISTIDINE KINASE 1"/>
    <property type="match status" value="1"/>
</dbReference>
<dbReference type="AlphaFoldDB" id="A0AA97ALJ3"/>
<dbReference type="GO" id="GO:0000155">
    <property type="term" value="F:phosphorelay sensor kinase activity"/>
    <property type="evidence" value="ECO:0007669"/>
    <property type="project" value="InterPro"/>
</dbReference>
<keyword evidence="4" id="KW-0808">Transferase</keyword>
<dbReference type="EMBL" id="CP053587">
    <property type="protein sequence ID" value="WNZ27556.1"/>
    <property type="molecule type" value="Genomic_DNA"/>
</dbReference>
<dbReference type="Pfam" id="PF00512">
    <property type="entry name" value="HisKA"/>
    <property type="match status" value="1"/>
</dbReference>
<dbReference type="InterPro" id="IPR036890">
    <property type="entry name" value="HATPase_C_sf"/>
</dbReference>
<protein>
    <recommendedName>
        <fullName evidence="2">histidine kinase</fullName>
        <ecNumber evidence="2">2.7.13.3</ecNumber>
    </recommendedName>
</protein>
<keyword evidence="3" id="KW-0597">Phosphoprotein</keyword>
<keyword evidence="6" id="KW-0902">Two-component regulatory system</keyword>
<evidence type="ECO:0000256" key="3">
    <source>
        <dbReference type="ARBA" id="ARBA00022553"/>
    </source>
</evidence>
<dbReference type="InterPro" id="IPR004358">
    <property type="entry name" value="Sig_transdc_His_kin-like_C"/>
</dbReference>
<keyword evidence="7" id="KW-0472">Membrane</keyword>
<dbReference type="EC" id="2.7.13.3" evidence="2"/>
<dbReference type="PRINTS" id="PR00344">
    <property type="entry name" value="BCTRLSENSOR"/>
</dbReference>
<evidence type="ECO:0000256" key="4">
    <source>
        <dbReference type="ARBA" id="ARBA00022679"/>
    </source>
</evidence>
<dbReference type="PROSITE" id="PS50109">
    <property type="entry name" value="HIS_KIN"/>
    <property type="match status" value="1"/>
</dbReference>
<organism evidence="9">
    <name type="scientific">Leptolyngbya sp. NK1-12</name>
    <dbReference type="NCBI Taxonomy" id="2547451"/>
    <lineage>
        <taxon>Bacteria</taxon>
        <taxon>Bacillati</taxon>
        <taxon>Cyanobacteriota</taxon>
        <taxon>Cyanophyceae</taxon>
        <taxon>Leptolyngbyales</taxon>
        <taxon>Leptolyngbyaceae</taxon>
        <taxon>Leptolyngbya group</taxon>
        <taxon>Leptolyngbya</taxon>
    </lineage>
</organism>
<evidence type="ECO:0000256" key="5">
    <source>
        <dbReference type="ARBA" id="ARBA00022777"/>
    </source>
</evidence>